<comment type="similarity">
    <text evidence="9">Belongs to the TmcA family.</text>
</comment>
<keyword evidence="5 9" id="KW-0547">Nucleotide-binding</keyword>
<sequence length="672" mass="75834">MNSSLSYLKNLRDIAKQNNGRFGVVLEHDIESAKALCLQFSEVIGEQHVFALGTSFDESRVLQLESHQGQQLLGRECQLLIWNLSAPWDANSFSAALGTLCGGGLLLFVGRLAMNHSGDKWLSNQLKALLYVGESRQSALPELNKFDYDVRFEQQHQAISLIKKVISGHRKRPLILTADRGRGKTSALGIASAQLMQERQIHIIVTAPSSKAVQPLYKHLLSALPSATRSKDIVTFGESSLRFMAPDHILLDKPECDLLIVDEAAALPIPILQAFVEHYHRMVFSSTINGYEGCGRGFTLKFQSWLAQHRPSYRAFHIDQPIRWANNDFLEAWQKQTFLLDYDLKPIELDDSELRYLPLDKHSLLTSPETLQNVFSILVNAHYQTSPNDLFQLLADSNTVVWIAMQADNIVGCLMAVKEGGLDNKTVEQICQGKRRPKGHLAAVSIANQVGITLAALQTSYRIMRIAVHPSVQSHGIGLQLITKFCQSAKVDFVTTSFGVTEPLLKFWSLNGFEPIRLGTKRDQASGCHSLLMVKSVSVDWVEQAQTLFYQHLQFELNDSFQYLDPEIVRWFMSHKVNISGFNQEHLRLIERYVLGGSNYESCAFAMAQLLVNLKGKEWERVSRLLVCKVLQKWTWSHCASSFSLSGRKQVESKMRESFQVLLSDLQCKVDW</sequence>
<evidence type="ECO:0000256" key="3">
    <source>
        <dbReference type="ARBA" id="ARBA00022679"/>
    </source>
</evidence>
<dbReference type="InterPro" id="IPR014001">
    <property type="entry name" value="Helicase_ATP-bd"/>
</dbReference>
<feature type="binding site" evidence="9">
    <location>
        <begin position="466"/>
        <end position="468"/>
    </location>
    <ligand>
        <name>acetyl-CoA</name>
        <dbReference type="ChEBI" id="CHEBI:57288"/>
    </ligand>
</feature>
<dbReference type="EMBL" id="JAIWIU010000113">
    <property type="protein sequence ID" value="MCA2017638.1"/>
    <property type="molecule type" value="Genomic_DNA"/>
</dbReference>
<dbReference type="InterPro" id="IPR027417">
    <property type="entry name" value="P-loop_NTPase"/>
</dbReference>
<feature type="binding site" evidence="9">
    <location>
        <position position="155"/>
    </location>
    <ligand>
        <name>ATP</name>
        <dbReference type="ChEBI" id="CHEBI:30616"/>
    </ligand>
</feature>
<dbReference type="InterPro" id="IPR032672">
    <property type="entry name" value="TmcA/NAT10/Kre33"/>
</dbReference>
<dbReference type="Gene3D" id="3.40.630.30">
    <property type="match status" value="1"/>
</dbReference>
<evidence type="ECO:0000259" key="11">
    <source>
        <dbReference type="PROSITE" id="PS51192"/>
    </source>
</evidence>
<dbReference type="Pfam" id="PF13718">
    <property type="entry name" value="GNAT_acetyltr_2"/>
    <property type="match status" value="2"/>
</dbReference>
<comment type="caution">
    <text evidence="9">Lacks conserved residue(s) required for the propagation of feature annotation.</text>
</comment>
<evidence type="ECO:0000313" key="12">
    <source>
        <dbReference type="EMBL" id="MCA2017638.1"/>
    </source>
</evidence>
<evidence type="ECO:0000256" key="7">
    <source>
        <dbReference type="ARBA" id="ARBA00022884"/>
    </source>
</evidence>
<keyword evidence="13" id="KW-1185">Reference proteome</keyword>
<dbReference type="Pfam" id="PF05127">
    <property type="entry name" value="NAT10_TcmA_helicase"/>
    <property type="match status" value="1"/>
</dbReference>
<keyword evidence="7 9" id="KW-0694">RNA-binding</keyword>
<comment type="subcellular location">
    <subcellularLocation>
        <location evidence="9">Cytoplasm</location>
    </subcellularLocation>
</comment>
<dbReference type="Gene3D" id="3.40.50.11040">
    <property type="match status" value="1"/>
</dbReference>
<proteinExistence type="inferred from homology"/>
<dbReference type="Proteomes" id="UP001199044">
    <property type="component" value="Unassembled WGS sequence"/>
</dbReference>
<dbReference type="Gene3D" id="3.40.50.300">
    <property type="entry name" value="P-loop containing nucleotide triphosphate hydrolases"/>
    <property type="match status" value="1"/>
</dbReference>
<dbReference type="InterPro" id="IPR007807">
    <property type="entry name" value="TcmA/NAT10_helicase"/>
</dbReference>
<dbReference type="SUPFAM" id="SSF55729">
    <property type="entry name" value="Acyl-CoA N-acyltransferases (Nat)"/>
    <property type="match status" value="1"/>
</dbReference>
<comment type="catalytic activity">
    <reaction evidence="9">
        <text>cytidine(34) in elongator tRNA(Met) + acetyl-CoA + ATP + H2O = N(4)-acetylcytidine(34) in elongator tRNA(Met) + ADP + phosphate + CoA + H(+)</text>
        <dbReference type="Rhea" id="RHEA:43788"/>
        <dbReference type="Rhea" id="RHEA-COMP:10693"/>
        <dbReference type="Rhea" id="RHEA-COMP:10694"/>
        <dbReference type="ChEBI" id="CHEBI:15377"/>
        <dbReference type="ChEBI" id="CHEBI:15378"/>
        <dbReference type="ChEBI" id="CHEBI:30616"/>
        <dbReference type="ChEBI" id="CHEBI:43474"/>
        <dbReference type="ChEBI" id="CHEBI:57287"/>
        <dbReference type="ChEBI" id="CHEBI:57288"/>
        <dbReference type="ChEBI" id="CHEBI:74900"/>
        <dbReference type="ChEBI" id="CHEBI:82748"/>
        <dbReference type="ChEBI" id="CHEBI:456216"/>
        <dbReference type="EC" id="2.3.1.193"/>
    </reaction>
</comment>
<keyword evidence="1 9" id="KW-0963">Cytoplasm</keyword>
<dbReference type="InterPro" id="IPR016181">
    <property type="entry name" value="Acyl_CoA_acyltransferase"/>
</dbReference>
<keyword evidence="2 9" id="KW-0820">tRNA-binding</keyword>
<keyword evidence="6 9" id="KW-0067">ATP-binding</keyword>
<gene>
    <name evidence="9" type="primary">tmcA</name>
    <name evidence="12" type="ORF">LDJ79_16050</name>
</gene>
<evidence type="ECO:0000256" key="5">
    <source>
        <dbReference type="ARBA" id="ARBA00022741"/>
    </source>
</evidence>
<dbReference type="InterPro" id="IPR013562">
    <property type="entry name" value="TmcA/NAT10_N"/>
</dbReference>
<name>A0ABS7YQL7_9VIBR</name>
<evidence type="ECO:0000256" key="4">
    <source>
        <dbReference type="ARBA" id="ARBA00022694"/>
    </source>
</evidence>
<evidence type="ECO:0000256" key="9">
    <source>
        <dbReference type="HAMAP-Rule" id="MF_01886"/>
    </source>
</evidence>
<dbReference type="Gene3D" id="1.20.120.890">
    <property type="entry name" value="tRNA(Met) cytidine acetyltransferase, tail domain"/>
    <property type="match status" value="1"/>
</dbReference>
<protein>
    <recommendedName>
        <fullName evidence="9">tRNA(Met) cytidine acetyltransferase TmcA</fullName>
        <ecNumber evidence="9">2.3.1.193</ecNumber>
    </recommendedName>
</protein>
<keyword evidence="4 9" id="KW-0819">tRNA processing</keyword>
<dbReference type="GO" id="GO:0016746">
    <property type="term" value="F:acyltransferase activity"/>
    <property type="evidence" value="ECO:0007669"/>
    <property type="project" value="UniProtKB-KW"/>
</dbReference>
<reference evidence="13" key="1">
    <citation type="submission" date="2023-07" db="EMBL/GenBank/DDBJ databases">
        <title>Molecular identification of indigenous halophilic bacteria isolated from red sea cost, biodegradation of synthetic dyes and assessment of degraded metabolite toxicity.</title>
        <authorList>
            <person name="Chaieb K."/>
            <person name="Altayb H.N."/>
        </authorList>
    </citation>
    <scope>NUCLEOTIDE SEQUENCE [LARGE SCALE GENOMIC DNA]</scope>
    <source>
        <strain evidence="13">K20</strain>
    </source>
</reference>
<comment type="caution">
    <text evidence="12">The sequence shown here is derived from an EMBL/GenBank/DDBJ whole genome shotgun (WGS) entry which is preliminary data.</text>
</comment>
<evidence type="ECO:0000256" key="1">
    <source>
        <dbReference type="ARBA" id="ARBA00022490"/>
    </source>
</evidence>
<keyword evidence="8 9" id="KW-0012">Acyltransferase</keyword>
<dbReference type="EC" id="2.3.1.193" evidence="9"/>
<dbReference type="PANTHER" id="PTHR10925">
    <property type="entry name" value="N-ACETYLTRANSFERASE 10"/>
    <property type="match status" value="1"/>
</dbReference>
<dbReference type="PROSITE" id="PS51186">
    <property type="entry name" value="GNAT"/>
    <property type="match status" value="1"/>
</dbReference>
<dbReference type="InterPro" id="IPR038321">
    <property type="entry name" value="TmcA_C_sf"/>
</dbReference>
<dbReference type="HAMAP" id="MF_01886">
    <property type="entry name" value="tRNA_acetyltr_TmcA"/>
    <property type="match status" value="1"/>
</dbReference>
<dbReference type="Pfam" id="PF08351">
    <property type="entry name" value="TmcA_N"/>
    <property type="match status" value="1"/>
</dbReference>
<accession>A0ABS7YQL7</accession>
<dbReference type="PROSITE" id="PS51192">
    <property type="entry name" value="HELICASE_ATP_BIND_1"/>
    <property type="match status" value="1"/>
</dbReference>
<evidence type="ECO:0000256" key="8">
    <source>
        <dbReference type="ARBA" id="ARBA00023315"/>
    </source>
</evidence>
<dbReference type="SUPFAM" id="SSF52540">
    <property type="entry name" value="P-loop containing nucleoside triphosphate hydrolases"/>
    <property type="match status" value="1"/>
</dbReference>
<feature type="domain" description="Helicase ATP-binding" evidence="11">
    <location>
        <begin position="165"/>
        <end position="306"/>
    </location>
</feature>
<dbReference type="RefSeq" id="WP_225251301.1">
    <property type="nucleotide sequence ID" value="NZ_JAIWIU010000113.1"/>
</dbReference>
<evidence type="ECO:0000313" key="13">
    <source>
        <dbReference type="Proteomes" id="UP001199044"/>
    </source>
</evidence>
<feature type="domain" description="N-acetyltransferase" evidence="10">
    <location>
        <begin position="354"/>
        <end position="538"/>
    </location>
</feature>
<evidence type="ECO:0000259" key="10">
    <source>
        <dbReference type="PROSITE" id="PS51186"/>
    </source>
</evidence>
<dbReference type="InterPro" id="IPR000182">
    <property type="entry name" value="GNAT_dom"/>
</dbReference>
<dbReference type="InterPro" id="IPR024914">
    <property type="entry name" value="tRNA_acetyltr_TmcA"/>
</dbReference>
<dbReference type="PANTHER" id="PTHR10925:SF5">
    <property type="entry name" value="RNA CYTIDINE ACETYLTRANSFERASE"/>
    <property type="match status" value="1"/>
</dbReference>
<organism evidence="12 13">
    <name type="scientific">Vibrio tritonius</name>
    <dbReference type="NCBI Taxonomy" id="1435069"/>
    <lineage>
        <taxon>Bacteria</taxon>
        <taxon>Pseudomonadati</taxon>
        <taxon>Pseudomonadota</taxon>
        <taxon>Gammaproteobacteria</taxon>
        <taxon>Vibrionales</taxon>
        <taxon>Vibrionaceae</taxon>
        <taxon>Vibrio</taxon>
    </lineage>
</organism>
<evidence type="ECO:0000256" key="6">
    <source>
        <dbReference type="ARBA" id="ARBA00022840"/>
    </source>
</evidence>
<comment type="function">
    <text evidence="9">Catalyzes the formation of N(4)-acetylcytidine (ac(4)C) at the wobble position of tRNA(Met), by using acetyl-CoA as an acetyl donor and ATP (or GTP).</text>
</comment>
<evidence type="ECO:0000256" key="2">
    <source>
        <dbReference type="ARBA" id="ARBA00022555"/>
    </source>
</evidence>
<feature type="binding site" evidence="9">
    <location>
        <position position="323"/>
    </location>
    <ligand>
        <name>ATP</name>
        <dbReference type="ChEBI" id="CHEBI:30616"/>
    </ligand>
</feature>
<keyword evidence="3 9" id="KW-0808">Transferase</keyword>